<dbReference type="InterPro" id="IPR006571">
    <property type="entry name" value="TLDc_dom"/>
</dbReference>
<keyword evidence="6" id="KW-1185">Reference proteome</keyword>
<organism evidence="5 6">
    <name type="scientific">Euplotes crassus</name>
    <dbReference type="NCBI Taxonomy" id="5936"/>
    <lineage>
        <taxon>Eukaryota</taxon>
        <taxon>Sar</taxon>
        <taxon>Alveolata</taxon>
        <taxon>Ciliophora</taxon>
        <taxon>Intramacronucleata</taxon>
        <taxon>Spirotrichea</taxon>
        <taxon>Hypotrichia</taxon>
        <taxon>Euplotida</taxon>
        <taxon>Euplotidae</taxon>
        <taxon>Moneuplotes</taxon>
    </lineage>
</organism>
<dbReference type="PROSITE" id="PS51886">
    <property type="entry name" value="TLDC"/>
    <property type="match status" value="1"/>
</dbReference>
<reference evidence="5" key="1">
    <citation type="submission" date="2023-07" db="EMBL/GenBank/DDBJ databases">
        <authorList>
            <consortium name="AG Swart"/>
            <person name="Singh M."/>
            <person name="Singh A."/>
            <person name="Seah K."/>
            <person name="Emmerich C."/>
        </authorList>
    </citation>
    <scope>NUCLEOTIDE SEQUENCE</scope>
    <source>
        <strain evidence="5">DP1</strain>
    </source>
</reference>
<dbReference type="GO" id="GO:0008270">
    <property type="term" value="F:zinc ion binding"/>
    <property type="evidence" value="ECO:0007669"/>
    <property type="project" value="UniProtKB-KW"/>
</dbReference>
<evidence type="ECO:0000256" key="2">
    <source>
        <dbReference type="SAM" id="MobiDB-lite"/>
    </source>
</evidence>
<name>A0AAD1Y263_EUPCR</name>
<evidence type="ECO:0000313" key="5">
    <source>
        <dbReference type="EMBL" id="CAI2383313.1"/>
    </source>
</evidence>
<evidence type="ECO:0000259" key="4">
    <source>
        <dbReference type="PROSITE" id="PS51886"/>
    </source>
</evidence>
<dbReference type="AlphaFoldDB" id="A0AAD1Y263"/>
<keyword evidence="1" id="KW-0863">Zinc-finger</keyword>
<evidence type="ECO:0000256" key="1">
    <source>
        <dbReference type="PROSITE-ProRule" id="PRU00024"/>
    </source>
</evidence>
<feature type="compositionally biased region" description="Basic and acidic residues" evidence="2">
    <location>
        <begin position="1"/>
        <end position="17"/>
    </location>
</feature>
<protein>
    <submittedName>
        <fullName evidence="5">Uncharacterized protein</fullName>
    </submittedName>
</protein>
<proteinExistence type="predicted"/>
<sequence>MPCRKEYSTKNTAESHSKASIKLKKGNYNKFVASSRKIKKKPDRPDMSLSLKPMHKRAASQTQTVQMTLDPSKTTKLMKKASSKPVFDHKKQKKQDGVKRGLTLMKFVSKLKSNQAKAVRSRLQNGQLNEQDSKNQIQRVKFKEIFAKVDKKKLLGECSYCFRKKCFRLVNTCSHGSCYTCTQFLLNFNKHIGHNEMRCLYCPENTKNEQMTEDRKITREYLHYCYDNHGPDYTAEAPVTQDKLEDTKDVSQNLLNPETEFCDHHVDKKNHYCIDCSMHLCYRCLKIKNPHLNHKVYSIEDLNIKVEHCNFKPIYEPKMDDLVIQLEATTTSLSHQKDLYLKKIETDFELLKKIIEIKKEKILTEVSQCYDSSIEKAKGMVEALELLKKRSNFMEKLSKHSLEEQAIIKRYKTNNLFQIMRSVVKRSELNSIDQVDLTESLLLLDPNTLSDVHRIIDNIKFAPISQIYLSKIRELFTKSSILKESLITPEFAAMFPKLRSSERLFQLIRDGPNPFIFHEKCDNKGQTIVLVKLLDGHIFGGYNPTSWISEYVYSQCEDAFLFSLTNGKGRKCIKCPIERHKSDKAIKQNKTKYSPGFGEANNSDLFIAFRKLDNSYSRLGNVYTIPQLF</sequence>
<keyword evidence="1" id="KW-0862">Zinc</keyword>
<dbReference type="Proteomes" id="UP001295684">
    <property type="component" value="Unassembled WGS sequence"/>
</dbReference>
<evidence type="ECO:0000313" key="6">
    <source>
        <dbReference type="Proteomes" id="UP001295684"/>
    </source>
</evidence>
<accession>A0AAD1Y263</accession>
<dbReference type="InterPro" id="IPR000315">
    <property type="entry name" value="Znf_B-box"/>
</dbReference>
<feature type="region of interest" description="Disordered" evidence="2">
    <location>
        <begin position="1"/>
        <end position="21"/>
    </location>
</feature>
<dbReference type="SUPFAM" id="SSF57845">
    <property type="entry name" value="B-box zinc-binding domain"/>
    <property type="match status" value="1"/>
</dbReference>
<evidence type="ECO:0000259" key="3">
    <source>
        <dbReference type="PROSITE" id="PS50119"/>
    </source>
</evidence>
<keyword evidence="1" id="KW-0479">Metal-binding</keyword>
<dbReference type="PROSITE" id="PS50119">
    <property type="entry name" value="ZF_BBOX"/>
    <property type="match status" value="1"/>
</dbReference>
<dbReference type="EMBL" id="CAMPGE010025571">
    <property type="protein sequence ID" value="CAI2383313.1"/>
    <property type="molecule type" value="Genomic_DNA"/>
</dbReference>
<feature type="domain" description="TLDc" evidence="4">
    <location>
        <begin position="474"/>
        <end position="629"/>
    </location>
</feature>
<feature type="domain" description="B box-type" evidence="3">
    <location>
        <begin position="257"/>
        <end position="299"/>
    </location>
</feature>
<gene>
    <name evidence="5" type="ORF">ECRASSUSDP1_LOCUS24810</name>
</gene>
<dbReference type="Pfam" id="PF07534">
    <property type="entry name" value="TLD"/>
    <property type="match status" value="1"/>
</dbReference>
<comment type="caution">
    <text evidence="5">The sequence shown here is derived from an EMBL/GenBank/DDBJ whole genome shotgun (WGS) entry which is preliminary data.</text>
</comment>